<protein>
    <submittedName>
        <fullName evidence="1">4106_t:CDS:1</fullName>
    </submittedName>
</protein>
<gene>
    <name evidence="1" type="ORF">SPELUC_LOCUS245</name>
</gene>
<evidence type="ECO:0000313" key="2">
    <source>
        <dbReference type="Proteomes" id="UP000789366"/>
    </source>
</evidence>
<keyword evidence="2" id="KW-1185">Reference proteome</keyword>
<evidence type="ECO:0000313" key="1">
    <source>
        <dbReference type="EMBL" id="CAG8441987.1"/>
    </source>
</evidence>
<organism evidence="1 2">
    <name type="scientific">Cetraspora pellucida</name>
    <dbReference type="NCBI Taxonomy" id="1433469"/>
    <lineage>
        <taxon>Eukaryota</taxon>
        <taxon>Fungi</taxon>
        <taxon>Fungi incertae sedis</taxon>
        <taxon>Mucoromycota</taxon>
        <taxon>Glomeromycotina</taxon>
        <taxon>Glomeromycetes</taxon>
        <taxon>Diversisporales</taxon>
        <taxon>Gigasporaceae</taxon>
        <taxon>Cetraspora</taxon>
    </lineage>
</organism>
<name>A0ACA9JY36_9GLOM</name>
<comment type="caution">
    <text evidence="1">The sequence shown here is derived from an EMBL/GenBank/DDBJ whole genome shotgun (WGS) entry which is preliminary data.</text>
</comment>
<accession>A0ACA9JY36</accession>
<reference evidence="1" key="1">
    <citation type="submission" date="2021-06" db="EMBL/GenBank/DDBJ databases">
        <authorList>
            <person name="Kallberg Y."/>
            <person name="Tangrot J."/>
            <person name="Rosling A."/>
        </authorList>
    </citation>
    <scope>NUCLEOTIDE SEQUENCE</scope>
    <source>
        <strain evidence="1">28 12/20/2015</strain>
    </source>
</reference>
<proteinExistence type="predicted"/>
<sequence>MLMNTYIIILKKVLNEECLSEARQFCSLYALHNLFSTILIFGEATDV</sequence>
<dbReference type="EMBL" id="CAJVPW010000074">
    <property type="protein sequence ID" value="CAG8441987.1"/>
    <property type="molecule type" value="Genomic_DNA"/>
</dbReference>
<dbReference type="Proteomes" id="UP000789366">
    <property type="component" value="Unassembled WGS sequence"/>
</dbReference>